<dbReference type="STRING" id="249408.BOO71_0002809"/>
<dbReference type="InterPro" id="IPR002513">
    <property type="entry name" value="Tn3_Tnp_DDE_dom"/>
</dbReference>
<dbReference type="EMBL" id="MSTI01000033">
    <property type="protein sequence ID" value="OLV19431.1"/>
    <property type="molecule type" value="Genomic_DNA"/>
</dbReference>
<organism evidence="3 4">
    <name type="scientific">Deinococcus marmoris</name>
    <dbReference type="NCBI Taxonomy" id="249408"/>
    <lineage>
        <taxon>Bacteria</taxon>
        <taxon>Thermotogati</taxon>
        <taxon>Deinococcota</taxon>
        <taxon>Deinococci</taxon>
        <taxon>Deinococcales</taxon>
        <taxon>Deinococcaceae</taxon>
        <taxon>Deinococcus</taxon>
    </lineage>
</organism>
<dbReference type="GO" id="GO:0006313">
    <property type="term" value="P:DNA transposition"/>
    <property type="evidence" value="ECO:0007669"/>
    <property type="project" value="InterPro"/>
</dbReference>
<gene>
    <name evidence="3" type="ORF">BOO71_0002809</name>
    <name evidence="2" type="ORF">BOO71_0007456</name>
</gene>
<accession>A0A1U7P2N7</accession>
<comment type="caution">
    <text evidence="3">The sequence shown here is derived from an EMBL/GenBank/DDBJ whole genome shotgun (WGS) entry which is preliminary data.</text>
</comment>
<evidence type="ECO:0000313" key="3">
    <source>
        <dbReference type="EMBL" id="OLV19431.1"/>
    </source>
</evidence>
<keyword evidence="4" id="KW-1185">Reference proteome</keyword>
<dbReference type="GO" id="GO:0004803">
    <property type="term" value="F:transposase activity"/>
    <property type="evidence" value="ECO:0007669"/>
    <property type="project" value="InterPro"/>
</dbReference>
<evidence type="ECO:0000259" key="1">
    <source>
        <dbReference type="Pfam" id="PF01526"/>
    </source>
</evidence>
<proteinExistence type="predicted"/>
<reference evidence="3 4" key="1">
    <citation type="submission" date="2017-01" db="EMBL/GenBank/DDBJ databases">
        <title>Genome Analysis of Deinococcus marmoris KOPRI26562.</title>
        <authorList>
            <person name="Kim J.H."/>
            <person name="Oh H.-M."/>
        </authorList>
    </citation>
    <scope>NUCLEOTIDE SEQUENCE [LARGE SCALE GENOMIC DNA]</scope>
    <source>
        <strain evidence="3 4">KOPRI26562</strain>
    </source>
</reference>
<dbReference type="EMBL" id="MSTI01000079">
    <property type="protein sequence ID" value="OLV17897.1"/>
    <property type="molecule type" value="Genomic_DNA"/>
</dbReference>
<evidence type="ECO:0000313" key="2">
    <source>
        <dbReference type="EMBL" id="OLV17897.1"/>
    </source>
</evidence>
<dbReference type="AlphaFoldDB" id="A0A1U7P2N7"/>
<sequence length="109" mass="12387">MARAVFYGQKGELRQKYREGMEDQLGALGLVVNAIVLWNTRYMQVALDDLKSTGHPVLEADVARLTPLLHDHIHMLGKYDFTLSPEVAQGQLRPLRDPSSLEEYLNRIP</sequence>
<name>A0A1U7P2N7_9DEIO</name>
<dbReference type="Pfam" id="PF01526">
    <property type="entry name" value="DDE_Tnp_Tn3"/>
    <property type="match status" value="1"/>
</dbReference>
<evidence type="ECO:0000313" key="4">
    <source>
        <dbReference type="Proteomes" id="UP000186607"/>
    </source>
</evidence>
<feature type="domain" description="Tn3 transposase DDE" evidence="1">
    <location>
        <begin position="2"/>
        <end position="79"/>
    </location>
</feature>
<dbReference type="Proteomes" id="UP000186607">
    <property type="component" value="Unassembled WGS sequence"/>
</dbReference>
<protein>
    <submittedName>
        <fullName evidence="3">Mobile element protein</fullName>
    </submittedName>
</protein>